<comment type="similarity">
    <text evidence="1 2">Belongs to the short-chain dehydrogenases/reductases (SDR) family.</text>
</comment>
<dbReference type="STRING" id="139825.A0A401H3Q2"/>
<keyword evidence="4" id="KW-1185">Reference proteome</keyword>
<sequence length="319" mass="34064">MSATRPLNLDLDPHSCYSSGEKPVHLLSSEYHSPERKRHDRPLIVSVDYKYRGSLSPSVSFAKWNISAPVVSHKMSTPRVALVTGASRGIGEAVALRLAEDGYDLVLNDLAPMAAGLATVVEKVQQKGRRAVAILGDVSNEDDVKAMVDKAVHDLGSVDVMVANAGILVVDSVLETSVKDFNRVMSVNVIGTFLCFKYAAMQMIKQGRGGRIIGAASMAGKTGAFALSAYCSSKFAVRGLTQTCALEWAEHGITVNSYAPGLVRTPMIQDPNDPKRTGPAVFKESLHMPANSPEADPSAIAGLVSYLARPESQFISGGY</sequence>
<dbReference type="EMBL" id="BFAD01000015">
    <property type="protein sequence ID" value="GBE89065.1"/>
    <property type="molecule type" value="Genomic_DNA"/>
</dbReference>
<reference evidence="3 4" key="1">
    <citation type="journal article" date="2018" name="Sci. Rep.">
        <title>Genome sequence of the cauliflower mushroom Sparassis crispa (Hanabiratake) and its association with beneficial usage.</title>
        <authorList>
            <person name="Kiyama R."/>
            <person name="Furutani Y."/>
            <person name="Kawaguchi K."/>
            <person name="Nakanishi T."/>
        </authorList>
    </citation>
    <scope>NUCLEOTIDE SEQUENCE [LARGE SCALE GENOMIC DNA]</scope>
</reference>
<comment type="caution">
    <text evidence="3">The sequence shown here is derived from an EMBL/GenBank/DDBJ whole genome shotgun (WGS) entry which is preliminary data.</text>
</comment>
<dbReference type="InterPro" id="IPR002347">
    <property type="entry name" value="SDR_fam"/>
</dbReference>
<protein>
    <submittedName>
        <fullName evidence="3">Versicolorin reductase</fullName>
    </submittedName>
</protein>
<dbReference type="PRINTS" id="PR00081">
    <property type="entry name" value="GDHRDH"/>
</dbReference>
<dbReference type="GO" id="GO:0006633">
    <property type="term" value="P:fatty acid biosynthetic process"/>
    <property type="evidence" value="ECO:0007669"/>
    <property type="project" value="TreeGrafter"/>
</dbReference>
<accession>A0A401H3Q2</accession>
<proteinExistence type="inferred from homology"/>
<dbReference type="InterPro" id="IPR036291">
    <property type="entry name" value="NAD(P)-bd_dom_sf"/>
</dbReference>
<dbReference type="PANTHER" id="PTHR42760">
    <property type="entry name" value="SHORT-CHAIN DEHYDROGENASES/REDUCTASES FAMILY MEMBER"/>
    <property type="match status" value="1"/>
</dbReference>
<dbReference type="Pfam" id="PF00106">
    <property type="entry name" value="adh_short"/>
    <property type="match status" value="1"/>
</dbReference>
<dbReference type="AlphaFoldDB" id="A0A401H3Q2"/>
<dbReference type="GeneID" id="38785982"/>
<dbReference type="Proteomes" id="UP000287166">
    <property type="component" value="Unassembled WGS sequence"/>
</dbReference>
<name>A0A401H3Q2_9APHY</name>
<dbReference type="PRINTS" id="PR00080">
    <property type="entry name" value="SDRFAMILY"/>
</dbReference>
<evidence type="ECO:0000256" key="1">
    <source>
        <dbReference type="ARBA" id="ARBA00006484"/>
    </source>
</evidence>
<evidence type="ECO:0000313" key="4">
    <source>
        <dbReference type="Proteomes" id="UP000287166"/>
    </source>
</evidence>
<dbReference type="GO" id="GO:0048038">
    <property type="term" value="F:quinone binding"/>
    <property type="evidence" value="ECO:0007669"/>
    <property type="project" value="TreeGrafter"/>
</dbReference>
<dbReference type="RefSeq" id="XP_027619978.1">
    <property type="nucleotide sequence ID" value="XM_027764177.1"/>
</dbReference>
<dbReference type="FunFam" id="3.40.50.720:FF:000084">
    <property type="entry name" value="Short-chain dehydrogenase reductase"/>
    <property type="match status" value="1"/>
</dbReference>
<evidence type="ECO:0000313" key="3">
    <source>
        <dbReference type="EMBL" id="GBE89065.1"/>
    </source>
</evidence>
<gene>
    <name evidence="3" type="ORF">SCP_1500680</name>
</gene>
<dbReference type="GO" id="GO:0016616">
    <property type="term" value="F:oxidoreductase activity, acting on the CH-OH group of donors, NAD or NADP as acceptor"/>
    <property type="evidence" value="ECO:0007669"/>
    <property type="project" value="TreeGrafter"/>
</dbReference>
<organism evidence="3 4">
    <name type="scientific">Sparassis crispa</name>
    <dbReference type="NCBI Taxonomy" id="139825"/>
    <lineage>
        <taxon>Eukaryota</taxon>
        <taxon>Fungi</taxon>
        <taxon>Dikarya</taxon>
        <taxon>Basidiomycota</taxon>
        <taxon>Agaricomycotina</taxon>
        <taxon>Agaricomycetes</taxon>
        <taxon>Polyporales</taxon>
        <taxon>Sparassidaceae</taxon>
        <taxon>Sparassis</taxon>
    </lineage>
</organism>
<dbReference type="SUPFAM" id="SSF51735">
    <property type="entry name" value="NAD(P)-binding Rossmann-fold domains"/>
    <property type="match status" value="1"/>
</dbReference>
<dbReference type="Gene3D" id="3.40.50.720">
    <property type="entry name" value="NAD(P)-binding Rossmann-like Domain"/>
    <property type="match status" value="1"/>
</dbReference>
<dbReference type="InParanoid" id="A0A401H3Q2"/>
<dbReference type="PANTHER" id="PTHR42760:SF121">
    <property type="entry name" value="3-OXOACYL-(ACYL-CARRIER-PROTEIN) REDUCTASE"/>
    <property type="match status" value="1"/>
</dbReference>
<dbReference type="OrthoDB" id="498125at2759"/>
<dbReference type="FunCoup" id="A0A401H3Q2">
    <property type="interactions" value="22"/>
</dbReference>
<evidence type="ECO:0000256" key="2">
    <source>
        <dbReference type="RuleBase" id="RU000363"/>
    </source>
</evidence>